<keyword evidence="3" id="KW-1185">Reference proteome</keyword>
<feature type="chain" id="PRO_5040124482" evidence="1">
    <location>
        <begin position="19"/>
        <end position="178"/>
    </location>
</feature>
<organism evidence="2 3">
    <name type="scientific">Rhizodiscina lignyota</name>
    <dbReference type="NCBI Taxonomy" id="1504668"/>
    <lineage>
        <taxon>Eukaryota</taxon>
        <taxon>Fungi</taxon>
        <taxon>Dikarya</taxon>
        <taxon>Ascomycota</taxon>
        <taxon>Pezizomycotina</taxon>
        <taxon>Dothideomycetes</taxon>
        <taxon>Pleosporomycetidae</taxon>
        <taxon>Aulographales</taxon>
        <taxon>Rhizodiscinaceae</taxon>
        <taxon>Rhizodiscina</taxon>
    </lineage>
</organism>
<evidence type="ECO:0000256" key="1">
    <source>
        <dbReference type="SAM" id="SignalP"/>
    </source>
</evidence>
<protein>
    <submittedName>
        <fullName evidence="2">Uncharacterized protein</fullName>
    </submittedName>
</protein>
<dbReference type="Proteomes" id="UP000799772">
    <property type="component" value="Unassembled WGS sequence"/>
</dbReference>
<dbReference type="EMBL" id="ML978126">
    <property type="protein sequence ID" value="KAF2098930.1"/>
    <property type="molecule type" value="Genomic_DNA"/>
</dbReference>
<dbReference type="AlphaFoldDB" id="A0A9P4ICA6"/>
<name>A0A9P4ICA6_9PEZI</name>
<proteinExistence type="predicted"/>
<evidence type="ECO:0000313" key="2">
    <source>
        <dbReference type="EMBL" id="KAF2098930.1"/>
    </source>
</evidence>
<feature type="signal peptide" evidence="1">
    <location>
        <begin position="1"/>
        <end position="18"/>
    </location>
</feature>
<comment type="caution">
    <text evidence="2">The sequence shown here is derived from an EMBL/GenBank/DDBJ whole genome shotgun (WGS) entry which is preliminary data.</text>
</comment>
<accession>A0A9P4ICA6</accession>
<dbReference type="OrthoDB" id="5317242at2759"/>
<sequence>MAGLLSIALFALLGTSMAAPAVAPEPTKPTIVDFNLVSTQASSPDLVTPALDGGRAITLFDPFNNDEFFLSLGHNKNLPVFELSGDSLSAKAKEPFTGKDITYHSEKLVAGQPVKMSRIPKGSSGMSFNGDLITVGADAGDFQMCSNVQGHSVIYYKAHYPNCEEFSFLQVVPRSEVL</sequence>
<evidence type="ECO:0000313" key="3">
    <source>
        <dbReference type="Proteomes" id="UP000799772"/>
    </source>
</evidence>
<keyword evidence="1" id="KW-0732">Signal</keyword>
<reference evidence="2" key="1">
    <citation type="journal article" date="2020" name="Stud. Mycol.">
        <title>101 Dothideomycetes genomes: a test case for predicting lifestyles and emergence of pathogens.</title>
        <authorList>
            <person name="Haridas S."/>
            <person name="Albert R."/>
            <person name="Binder M."/>
            <person name="Bloem J."/>
            <person name="Labutti K."/>
            <person name="Salamov A."/>
            <person name="Andreopoulos B."/>
            <person name="Baker S."/>
            <person name="Barry K."/>
            <person name="Bills G."/>
            <person name="Bluhm B."/>
            <person name="Cannon C."/>
            <person name="Castanera R."/>
            <person name="Culley D."/>
            <person name="Daum C."/>
            <person name="Ezra D."/>
            <person name="Gonzalez J."/>
            <person name="Henrissat B."/>
            <person name="Kuo A."/>
            <person name="Liang C."/>
            <person name="Lipzen A."/>
            <person name="Lutzoni F."/>
            <person name="Magnuson J."/>
            <person name="Mondo S."/>
            <person name="Nolan M."/>
            <person name="Ohm R."/>
            <person name="Pangilinan J."/>
            <person name="Park H.-J."/>
            <person name="Ramirez L."/>
            <person name="Alfaro M."/>
            <person name="Sun H."/>
            <person name="Tritt A."/>
            <person name="Yoshinaga Y."/>
            <person name="Zwiers L.-H."/>
            <person name="Turgeon B."/>
            <person name="Goodwin S."/>
            <person name="Spatafora J."/>
            <person name="Crous P."/>
            <person name="Grigoriev I."/>
        </authorList>
    </citation>
    <scope>NUCLEOTIDE SEQUENCE</scope>
    <source>
        <strain evidence="2">CBS 133067</strain>
    </source>
</reference>
<gene>
    <name evidence="2" type="ORF">NA57DRAFT_76164</name>
</gene>